<comment type="caution">
    <text evidence="3">The sequence shown here is derived from an EMBL/GenBank/DDBJ whole genome shotgun (WGS) entry which is preliminary data.</text>
</comment>
<feature type="coiled-coil region" evidence="1">
    <location>
        <begin position="48"/>
        <end position="78"/>
    </location>
</feature>
<evidence type="ECO:0000256" key="1">
    <source>
        <dbReference type="SAM" id="Coils"/>
    </source>
</evidence>
<dbReference type="Proteomes" id="UP000266861">
    <property type="component" value="Unassembled WGS sequence"/>
</dbReference>
<feature type="region of interest" description="Disordered" evidence="2">
    <location>
        <begin position="1"/>
        <end position="23"/>
    </location>
</feature>
<accession>A0A397ID52</accession>
<evidence type="ECO:0000256" key="2">
    <source>
        <dbReference type="SAM" id="MobiDB-lite"/>
    </source>
</evidence>
<sequence>MKSSRNTYQRGRKMPTGRTNNLEERNIKNEENYEYCVPSTILCYKALYNNERIVREEKEKELKEYDDLFKVYQKQEEKKQDEIIIKDQNTFEEILVEFDKIINPKLVINPEIVY</sequence>
<keyword evidence="1" id="KW-0175">Coiled coil</keyword>
<organism evidence="3 4">
    <name type="scientific">Diversispora epigaea</name>
    <dbReference type="NCBI Taxonomy" id="1348612"/>
    <lineage>
        <taxon>Eukaryota</taxon>
        <taxon>Fungi</taxon>
        <taxon>Fungi incertae sedis</taxon>
        <taxon>Mucoromycota</taxon>
        <taxon>Glomeromycotina</taxon>
        <taxon>Glomeromycetes</taxon>
        <taxon>Diversisporales</taxon>
        <taxon>Diversisporaceae</taxon>
        <taxon>Diversispora</taxon>
    </lineage>
</organism>
<dbReference type="AlphaFoldDB" id="A0A397ID52"/>
<keyword evidence="4" id="KW-1185">Reference proteome</keyword>
<name>A0A397ID52_9GLOM</name>
<dbReference type="EMBL" id="PQFF01000218">
    <property type="protein sequence ID" value="RHZ72842.1"/>
    <property type="molecule type" value="Genomic_DNA"/>
</dbReference>
<reference evidence="3 4" key="1">
    <citation type="submission" date="2018-08" db="EMBL/GenBank/DDBJ databases">
        <title>Genome and evolution of the arbuscular mycorrhizal fungus Diversispora epigaea (formerly Glomus versiforme) and its bacterial endosymbionts.</title>
        <authorList>
            <person name="Sun X."/>
            <person name="Fei Z."/>
            <person name="Harrison M."/>
        </authorList>
    </citation>
    <scope>NUCLEOTIDE SEQUENCE [LARGE SCALE GENOMIC DNA]</scope>
    <source>
        <strain evidence="3 4">IT104</strain>
    </source>
</reference>
<protein>
    <submittedName>
        <fullName evidence="3">Uncharacterized protein</fullName>
    </submittedName>
</protein>
<gene>
    <name evidence="3" type="ORF">Glove_236g100</name>
</gene>
<proteinExistence type="predicted"/>
<evidence type="ECO:0000313" key="4">
    <source>
        <dbReference type="Proteomes" id="UP000266861"/>
    </source>
</evidence>
<evidence type="ECO:0000313" key="3">
    <source>
        <dbReference type="EMBL" id="RHZ72842.1"/>
    </source>
</evidence>